<feature type="domain" description="G-patch" evidence="2">
    <location>
        <begin position="126"/>
        <end position="174"/>
    </location>
</feature>
<proteinExistence type="predicted"/>
<dbReference type="SMART" id="SM00443">
    <property type="entry name" value="G_patch"/>
    <property type="match status" value="1"/>
</dbReference>
<evidence type="ECO:0000259" key="2">
    <source>
        <dbReference type="PROSITE" id="PS50174"/>
    </source>
</evidence>
<dbReference type="PROSITE" id="PS50174">
    <property type="entry name" value="G_PATCH"/>
    <property type="match status" value="1"/>
</dbReference>
<reference evidence="3" key="1">
    <citation type="journal article" date="2023" name="Mol. Phylogenet. Evol.">
        <title>Genome-scale phylogeny and comparative genomics of the fungal order Sordariales.</title>
        <authorList>
            <person name="Hensen N."/>
            <person name="Bonometti L."/>
            <person name="Westerberg I."/>
            <person name="Brannstrom I.O."/>
            <person name="Guillou S."/>
            <person name="Cros-Aarteil S."/>
            <person name="Calhoun S."/>
            <person name="Haridas S."/>
            <person name="Kuo A."/>
            <person name="Mondo S."/>
            <person name="Pangilinan J."/>
            <person name="Riley R."/>
            <person name="LaButti K."/>
            <person name="Andreopoulos B."/>
            <person name="Lipzen A."/>
            <person name="Chen C."/>
            <person name="Yan M."/>
            <person name="Daum C."/>
            <person name="Ng V."/>
            <person name="Clum A."/>
            <person name="Steindorff A."/>
            <person name="Ohm R.A."/>
            <person name="Martin F."/>
            <person name="Silar P."/>
            <person name="Natvig D.O."/>
            <person name="Lalanne C."/>
            <person name="Gautier V."/>
            <person name="Ament-Velasquez S.L."/>
            <person name="Kruys A."/>
            <person name="Hutchinson M.I."/>
            <person name="Powell A.J."/>
            <person name="Barry K."/>
            <person name="Miller A.N."/>
            <person name="Grigoriev I.V."/>
            <person name="Debuchy R."/>
            <person name="Gladieux P."/>
            <person name="Hiltunen Thoren M."/>
            <person name="Johannesson H."/>
        </authorList>
    </citation>
    <scope>NUCLEOTIDE SEQUENCE</scope>
    <source>
        <strain evidence="3">CBS 232.78</strain>
    </source>
</reference>
<feature type="region of interest" description="Disordered" evidence="1">
    <location>
        <begin position="174"/>
        <end position="202"/>
    </location>
</feature>
<dbReference type="PANTHER" id="PTHR20923">
    <property type="entry name" value="BAT4 PROTEIN-RELATED"/>
    <property type="match status" value="1"/>
</dbReference>
<reference evidence="3" key="2">
    <citation type="submission" date="2023-06" db="EMBL/GenBank/DDBJ databases">
        <authorList>
            <consortium name="Lawrence Berkeley National Laboratory"/>
            <person name="Haridas S."/>
            <person name="Hensen N."/>
            <person name="Bonometti L."/>
            <person name="Westerberg I."/>
            <person name="Brannstrom I.O."/>
            <person name="Guillou S."/>
            <person name="Cros-Aarteil S."/>
            <person name="Calhoun S."/>
            <person name="Kuo A."/>
            <person name="Mondo S."/>
            <person name="Pangilinan J."/>
            <person name="Riley R."/>
            <person name="LaButti K."/>
            <person name="Andreopoulos B."/>
            <person name="Lipzen A."/>
            <person name="Chen C."/>
            <person name="Yanf M."/>
            <person name="Daum C."/>
            <person name="Ng V."/>
            <person name="Clum A."/>
            <person name="Steindorff A."/>
            <person name="Ohm R."/>
            <person name="Martin F."/>
            <person name="Silar P."/>
            <person name="Natvig D."/>
            <person name="Lalanne C."/>
            <person name="Gautier V."/>
            <person name="Ament-velasquez S.L."/>
            <person name="Kruys A."/>
            <person name="Hutchinson M.I."/>
            <person name="Powell A.J."/>
            <person name="Barry K."/>
            <person name="Miller A.N."/>
            <person name="Grigoriev I.V."/>
            <person name="Debuchy R."/>
            <person name="Gladieux P."/>
            <person name="Thoren M.H."/>
            <person name="Johannesson H."/>
        </authorList>
    </citation>
    <scope>NUCLEOTIDE SEQUENCE</scope>
    <source>
        <strain evidence="3">CBS 232.78</strain>
    </source>
</reference>
<sequence length="223" mass="24875">MELTGIGSDNDDDIDDIPLQHQRPFGSGLWRRPIAFVPECGDDGEQKEDAPKTVHGQNLGDWYLSLVLPGDEKSASDDSTKASTTGPRICEICQGPFEDDTEEGKMRHHLSLTHQLSIHPPSSIDRSRMGLAYLSKYGWDPDSRQGLGVEQQGILHPIKAKPKISNLGIGIVVPKNLPPQPPKKDPLLDAGKARKQAAEDKRRLERIRQELYRDNKLQKYGLE</sequence>
<dbReference type="Pfam" id="PF01585">
    <property type="entry name" value="G-patch"/>
    <property type="match status" value="1"/>
</dbReference>
<dbReference type="InterPro" id="IPR000467">
    <property type="entry name" value="G_patch_dom"/>
</dbReference>
<dbReference type="GO" id="GO:0003676">
    <property type="term" value="F:nucleic acid binding"/>
    <property type="evidence" value="ECO:0007669"/>
    <property type="project" value="InterPro"/>
</dbReference>
<accession>A0AAE0NZ79</accession>
<feature type="region of interest" description="Disordered" evidence="1">
    <location>
        <begin position="1"/>
        <end position="25"/>
    </location>
</feature>
<gene>
    <name evidence="3" type="ORF">B0H63DRAFT_465557</name>
</gene>
<dbReference type="Proteomes" id="UP001285441">
    <property type="component" value="Unassembled WGS sequence"/>
</dbReference>
<comment type="caution">
    <text evidence="3">The sequence shown here is derived from an EMBL/GenBank/DDBJ whole genome shotgun (WGS) entry which is preliminary data.</text>
</comment>
<dbReference type="InterPro" id="IPR039146">
    <property type="entry name" value="GPANK1"/>
</dbReference>
<dbReference type="PANTHER" id="PTHR20923:SF1">
    <property type="entry name" value="G PATCH DOMAIN AND ANKYRIN REPEAT-CONTAINING PROTEIN 1"/>
    <property type="match status" value="1"/>
</dbReference>
<dbReference type="AlphaFoldDB" id="A0AAE0NZ79"/>
<keyword evidence="4" id="KW-1185">Reference proteome</keyword>
<dbReference type="EMBL" id="JAULSW010000002">
    <property type="protein sequence ID" value="KAK3390417.1"/>
    <property type="molecule type" value="Genomic_DNA"/>
</dbReference>
<protein>
    <recommendedName>
        <fullName evidence="2">G-patch domain-containing protein</fullName>
    </recommendedName>
</protein>
<evidence type="ECO:0000313" key="4">
    <source>
        <dbReference type="Proteomes" id="UP001285441"/>
    </source>
</evidence>
<evidence type="ECO:0000313" key="3">
    <source>
        <dbReference type="EMBL" id="KAK3390417.1"/>
    </source>
</evidence>
<evidence type="ECO:0000256" key="1">
    <source>
        <dbReference type="SAM" id="MobiDB-lite"/>
    </source>
</evidence>
<organism evidence="3 4">
    <name type="scientific">Podospora didyma</name>
    <dbReference type="NCBI Taxonomy" id="330526"/>
    <lineage>
        <taxon>Eukaryota</taxon>
        <taxon>Fungi</taxon>
        <taxon>Dikarya</taxon>
        <taxon>Ascomycota</taxon>
        <taxon>Pezizomycotina</taxon>
        <taxon>Sordariomycetes</taxon>
        <taxon>Sordariomycetidae</taxon>
        <taxon>Sordariales</taxon>
        <taxon>Podosporaceae</taxon>
        <taxon>Podospora</taxon>
    </lineage>
</organism>
<name>A0AAE0NZ79_9PEZI</name>